<accession>A0A1A2SYX2</accession>
<protein>
    <submittedName>
        <fullName evidence="1">TIGR03085 family protein</fullName>
    </submittedName>
</protein>
<dbReference type="InterPro" id="IPR017519">
    <property type="entry name" value="CHP03085"/>
</dbReference>
<dbReference type="RefSeq" id="WP_067912551.1">
    <property type="nucleotide sequence ID" value="NZ_LZJP01000114.1"/>
</dbReference>
<dbReference type="Proteomes" id="UP000092389">
    <property type="component" value="Unassembled WGS sequence"/>
</dbReference>
<gene>
    <name evidence="1" type="ORF">A5683_05280</name>
</gene>
<organism evidence="1 2">
    <name type="scientific">Mycobacterium mantenii</name>
    <dbReference type="NCBI Taxonomy" id="560555"/>
    <lineage>
        <taxon>Bacteria</taxon>
        <taxon>Bacillati</taxon>
        <taxon>Actinomycetota</taxon>
        <taxon>Actinomycetes</taxon>
        <taxon>Mycobacteriales</taxon>
        <taxon>Mycobacteriaceae</taxon>
        <taxon>Mycobacterium</taxon>
        <taxon>Mycobacterium avium complex (MAC)</taxon>
    </lineage>
</organism>
<evidence type="ECO:0000313" key="2">
    <source>
        <dbReference type="Proteomes" id="UP000092389"/>
    </source>
</evidence>
<dbReference type="AlphaFoldDB" id="A0A1A2SYX2"/>
<dbReference type="EMBL" id="LZJU01000158">
    <property type="protein sequence ID" value="OBH69413.1"/>
    <property type="molecule type" value="Genomic_DNA"/>
</dbReference>
<dbReference type="InterPro" id="IPR017517">
    <property type="entry name" value="Maleyloyr_isom"/>
</dbReference>
<dbReference type="NCBIfam" id="TIGR03083">
    <property type="entry name" value="maleylpyruvate isomerase family mycothiol-dependent enzyme"/>
    <property type="match status" value="1"/>
</dbReference>
<evidence type="ECO:0000313" key="1">
    <source>
        <dbReference type="EMBL" id="OBH69413.1"/>
    </source>
</evidence>
<proteinExistence type="predicted"/>
<comment type="caution">
    <text evidence="1">The sequence shown here is derived from an EMBL/GenBank/DDBJ whole genome shotgun (WGS) entry which is preliminary data.</text>
</comment>
<sequence length="212" mass="23533">MADLPLDAQERLALCDLFEVLGPAAPTLLDGWTAHDLAAHLVLRERDVLAGPCLVLSGPFQRFAERRRARLVRRKDFPWLVGRLRCGPPVGFFRIGWVRDMANLNEFFVHHEDARRANGYGPRFFSPEMDAALWRNVRRGGRFLSRRLRGCGLEIASADDRVTVRPGAPAVRLAGAPGELLLYLFGRQAAARVEVSGPPDAVAALGRTHFGM</sequence>
<dbReference type="OrthoDB" id="3268903at2"/>
<dbReference type="NCBIfam" id="TIGR03085">
    <property type="entry name" value="TIGR03085 family metal-binding protein"/>
    <property type="match status" value="1"/>
</dbReference>
<name>A0A1A2SYX2_MYCNT</name>
<reference evidence="1 2" key="1">
    <citation type="submission" date="2016-06" db="EMBL/GenBank/DDBJ databases">
        <authorList>
            <person name="Kjaerup R.B."/>
            <person name="Dalgaard T.S."/>
            <person name="Juul-Madsen H.R."/>
        </authorList>
    </citation>
    <scope>NUCLEOTIDE SEQUENCE [LARGE SCALE GENOMIC DNA]</scope>
    <source>
        <strain evidence="1 2">E152</strain>
    </source>
</reference>